<dbReference type="PANTHER" id="PTHR33490:SF7">
    <property type="entry name" value="BLR2979 PROTEIN"/>
    <property type="match status" value="1"/>
</dbReference>
<organism evidence="3 4">
    <name type="scientific">Variovorax ginsengisoli</name>
    <dbReference type="NCBI Taxonomy" id="363844"/>
    <lineage>
        <taxon>Bacteria</taxon>
        <taxon>Pseudomonadati</taxon>
        <taxon>Pseudomonadota</taxon>
        <taxon>Betaproteobacteria</taxon>
        <taxon>Burkholderiales</taxon>
        <taxon>Comamonadaceae</taxon>
        <taxon>Variovorax</taxon>
    </lineage>
</organism>
<proteinExistence type="predicted"/>
<gene>
    <name evidence="3" type="ORF">J2W36_003789</name>
</gene>
<name>A0ABT9SDR8_9BURK</name>
<protein>
    <submittedName>
        <fullName evidence="3">Transglutaminase-like putative cysteine protease</fullName>
    </submittedName>
</protein>
<dbReference type="RefSeq" id="WP_307691286.1">
    <property type="nucleotide sequence ID" value="NZ_JAUSRO010000012.1"/>
</dbReference>
<evidence type="ECO:0000256" key="1">
    <source>
        <dbReference type="SAM" id="MobiDB-lite"/>
    </source>
</evidence>
<feature type="domain" description="Transglutaminase-like" evidence="2">
    <location>
        <begin position="177"/>
        <end position="251"/>
    </location>
</feature>
<keyword evidence="4" id="KW-1185">Reference proteome</keyword>
<dbReference type="Pfam" id="PF08379">
    <property type="entry name" value="Bact_transglu_N"/>
    <property type="match status" value="1"/>
</dbReference>
<sequence length="343" mass="37468">MLLQVTHETRYDYTPPVETAQHLAHLKPRTTASQRLVSHALTITPTPAQHSEAADLYGNARAFFALESTHEELVVTAQSVVETSVPVMSPSIARAMPWEEVRERFRFSKGSRFDPASDFVFPSPYVPRHDNFAAYARASFVAARPTFDAAMDLTLRIYRDFEYDANSTEINTPAVDALAQRKGVCQDFAHIMIACLRTLGLPARYVSGYLLTQPPPGQPRLVGADASHAWVSVYLPGADGPGDWVDFDPTNGRQPGEDYVTLAIGRDYSDVSPMRGVLHGGARHTLDVGVTVQPLDALTGCATELPQGAPSPVQPAPPASSQSQSQSQMQSQSQFAPQPPYQY</sequence>
<dbReference type="InterPro" id="IPR038765">
    <property type="entry name" value="Papain-like_cys_pep_sf"/>
</dbReference>
<accession>A0ABT9SDR8</accession>
<dbReference type="InterPro" id="IPR013589">
    <property type="entry name" value="Bac_transglu_N"/>
</dbReference>
<evidence type="ECO:0000313" key="4">
    <source>
        <dbReference type="Proteomes" id="UP001226867"/>
    </source>
</evidence>
<feature type="compositionally biased region" description="Low complexity" evidence="1">
    <location>
        <begin position="319"/>
        <end position="336"/>
    </location>
</feature>
<dbReference type="Pfam" id="PF01841">
    <property type="entry name" value="Transglut_core"/>
    <property type="match status" value="1"/>
</dbReference>
<dbReference type="Gene3D" id="3.10.620.30">
    <property type="match status" value="1"/>
</dbReference>
<dbReference type="EMBL" id="JAUSRO010000012">
    <property type="protein sequence ID" value="MDP9901522.1"/>
    <property type="molecule type" value="Genomic_DNA"/>
</dbReference>
<comment type="caution">
    <text evidence="3">The sequence shown here is derived from an EMBL/GenBank/DDBJ whole genome shotgun (WGS) entry which is preliminary data.</text>
</comment>
<evidence type="ECO:0000313" key="3">
    <source>
        <dbReference type="EMBL" id="MDP9901522.1"/>
    </source>
</evidence>
<dbReference type="Proteomes" id="UP001226867">
    <property type="component" value="Unassembled WGS sequence"/>
</dbReference>
<dbReference type="SMART" id="SM00460">
    <property type="entry name" value="TGc"/>
    <property type="match status" value="1"/>
</dbReference>
<feature type="region of interest" description="Disordered" evidence="1">
    <location>
        <begin position="302"/>
        <end position="343"/>
    </location>
</feature>
<dbReference type="SUPFAM" id="SSF54001">
    <property type="entry name" value="Cysteine proteinases"/>
    <property type="match status" value="1"/>
</dbReference>
<dbReference type="PANTHER" id="PTHR33490">
    <property type="entry name" value="BLR5614 PROTEIN-RELATED"/>
    <property type="match status" value="1"/>
</dbReference>
<evidence type="ECO:0000259" key="2">
    <source>
        <dbReference type="SMART" id="SM00460"/>
    </source>
</evidence>
<reference evidence="3 4" key="1">
    <citation type="submission" date="2023-07" db="EMBL/GenBank/DDBJ databases">
        <title>Sorghum-associated microbial communities from plants grown in Nebraska, USA.</title>
        <authorList>
            <person name="Schachtman D."/>
        </authorList>
    </citation>
    <scope>NUCLEOTIDE SEQUENCE [LARGE SCALE GENOMIC DNA]</scope>
    <source>
        <strain evidence="3 4">DS1607</strain>
    </source>
</reference>
<dbReference type="InterPro" id="IPR002931">
    <property type="entry name" value="Transglutaminase-like"/>
</dbReference>